<accession>A0ABS0J062</accession>
<dbReference type="Pfam" id="PF01925">
    <property type="entry name" value="TauE"/>
    <property type="match status" value="1"/>
</dbReference>
<protein>
    <recommendedName>
        <fullName evidence="5">Probable membrane transporter protein</fullName>
    </recommendedName>
</protein>
<evidence type="ECO:0000313" key="7">
    <source>
        <dbReference type="EMBL" id="MBG3875779.1"/>
    </source>
</evidence>
<feature type="transmembrane region" description="Helical" evidence="5">
    <location>
        <begin position="233"/>
        <end position="258"/>
    </location>
</feature>
<evidence type="ECO:0000256" key="2">
    <source>
        <dbReference type="ARBA" id="ARBA00022692"/>
    </source>
</evidence>
<keyword evidence="4 5" id="KW-0472">Membrane</keyword>
<feature type="transmembrane region" description="Helical" evidence="5">
    <location>
        <begin position="84"/>
        <end position="115"/>
    </location>
</feature>
<feature type="transmembrane region" description="Helical" evidence="5">
    <location>
        <begin position="45"/>
        <end position="64"/>
    </location>
</feature>
<feature type="region of interest" description="Disordered" evidence="6">
    <location>
        <begin position="1"/>
        <end position="20"/>
    </location>
</feature>
<evidence type="ECO:0000256" key="6">
    <source>
        <dbReference type="SAM" id="MobiDB-lite"/>
    </source>
</evidence>
<feature type="transmembrane region" description="Helical" evidence="5">
    <location>
        <begin position="152"/>
        <end position="172"/>
    </location>
</feature>
<dbReference type="InterPro" id="IPR051598">
    <property type="entry name" value="TSUP/Inactive_protease-like"/>
</dbReference>
<comment type="subcellular location">
    <subcellularLocation>
        <location evidence="5">Cell membrane</location>
        <topology evidence="5">Multi-pass membrane protein</topology>
    </subcellularLocation>
    <subcellularLocation>
        <location evidence="1">Membrane</location>
        <topology evidence="1">Multi-pass membrane protein</topology>
    </subcellularLocation>
</comment>
<evidence type="ECO:0000256" key="1">
    <source>
        <dbReference type="ARBA" id="ARBA00004141"/>
    </source>
</evidence>
<name>A0ABS0J062_9BACT</name>
<evidence type="ECO:0000256" key="4">
    <source>
        <dbReference type="ARBA" id="ARBA00023136"/>
    </source>
</evidence>
<reference evidence="7 8" key="1">
    <citation type="submission" date="2019-08" db="EMBL/GenBank/DDBJ databases">
        <authorList>
            <person name="Luo N."/>
        </authorList>
    </citation>
    <scope>NUCLEOTIDE SEQUENCE [LARGE SCALE GENOMIC DNA]</scope>
    <source>
        <strain evidence="7 8">NCIMB 9442</strain>
    </source>
</reference>
<sequence length="354" mass="36792">MADTNKTGAAAGAAPANGAADADVTCSPFLTGIRAVLGERTPGNMALWALTAVLLLALVKESVAPSWTVAWSHPNWGTVNVVPVLGIGVGMVAGFLGGMVGAFISLFSVPLYTLWLGLPVKVALGTNSLASAVIGLMAAMVHLSKKTPNMKIAFPMMATGFLGAGAGAYLSLGMTPEQLKMYFSVLVFGAAFWMLWRGIRPAPAKSGGFVATERQGLLYAGGEWGGVPYRTNILYPAFGNFFIAAVTGIIGVGGGFLFTPMLHAAFGLPMMVAVGTGNFVKVANIGSQFIVRGVADTVIYQLAVFAMLGGYCGANFGRRLGCVVDTRYLRLLFGILLIFVGLQYMGIKLGLGSA</sequence>
<organism evidence="7 8">
    <name type="scientific">Nitratidesulfovibrio oxamicus</name>
    <dbReference type="NCBI Taxonomy" id="32016"/>
    <lineage>
        <taxon>Bacteria</taxon>
        <taxon>Pseudomonadati</taxon>
        <taxon>Thermodesulfobacteriota</taxon>
        <taxon>Desulfovibrionia</taxon>
        <taxon>Desulfovibrionales</taxon>
        <taxon>Desulfovibrionaceae</taxon>
        <taxon>Nitratidesulfovibrio</taxon>
    </lineage>
</organism>
<dbReference type="Proteomes" id="UP001194469">
    <property type="component" value="Unassembled WGS sequence"/>
</dbReference>
<dbReference type="RefSeq" id="WP_196608030.1">
    <property type="nucleotide sequence ID" value="NZ_VRYY01000034.1"/>
</dbReference>
<feature type="transmembrane region" description="Helical" evidence="5">
    <location>
        <begin position="298"/>
        <end position="316"/>
    </location>
</feature>
<comment type="caution">
    <text evidence="7">The sequence shown here is derived from an EMBL/GenBank/DDBJ whole genome shotgun (WGS) entry which is preliminary data.</text>
</comment>
<dbReference type="PANTHER" id="PTHR43701">
    <property type="entry name" value="MEMBRANE TRANSPORTER PROTEIN MJ0441-RELATED"/>
    <property type="match status" value="1"/>
</dbReference>
<dbReference type="EMBL" id="VRYY01000034">
    <property type="protein sequence ID" value="MBG3875779.1"/>
    <property type="molecule type" value="Genomic_DNA"/>
</dbReference>
<gene>
    <name evidence="7" type="ORF">FVW20_01745</name>
</gene>
<keyword evidence="2 5" id="KW-0812">Transmembrane</keyword>
<feature type="transmembrane region" description="Helical" evidence="5">
    <location>
        <begin position="122"/>
        <end position="140"/>
    </location>
</feature>
<dbReference type="PANTHER" id="PTHR43701:SF2">
    <property type="entry name" value="MEMBRANE TRANSPORTER PROTEIN YJNA-RELATED"/>
    <property type="match status" value="1"/>
</dbReference>
<comment type="similarity">
    <text evidence="5">Belongs to the 4-toluene sulfonate uptake permease (TSUP) (TC 2.A.102) family.</text>
</comment>
<feature type="transmembrane region" description="Helical" evidence="5">
    <location>
        <begin position="265"/>
        <end position="286"/>
    </location>
</feature>
<proteinExistence type="inferred from homology"/>
<keyword evidence="8" id="KW-1185">Reference proteome</keyword>
<keyword evidence="3 5" id="KW-1133">Transmembrane helix</keyword>
<evidence type="ECO:0000313" key="8">
    <source>
        <dbReference type="Proteomes" id="UP001194469"/>
    </source>
</evidence>
<feature type="transmembrane region" description="Helical" evidence="5">
    <location>
        <begin position="179"/>
        <end position="196"/>
    </location>
</feature>
<feature type="transmembrane region" description="Helical" evidence="5">
    <location>
        <begin position="328"/>
        <end position="347"/>
    </location>
</feature>
<dbReference type="InterPro" id="IPR002781">
    <property type="entry name" value="TM_pro_TauE-like"/>
</dbReference>
<evidence type="ECO:0000256" key="3">
    <source>
        <dbReference type="ARBA" id="ARBA00022989"/>
    </source>
</evidence>
<evidence type="ECO:0000256" key="5">
    <source>
        <dbReference type="RuleBase" id="RU363041"/>
    </source>
</evidence>
<keyword evidence="5" id="KW-1003">Cell membrane</keyword>